<gene>
    <name evidence="1" type="ORF">DY000_02016189</name>
</gene>
<dbReference type="EMBL" id="QGKV02000759">
    <property type="protein sequence ID" value="KAF3569560.1"/>
    <property type="molecule type" value="Genomic_DNA"/>
</dbReference>
<evidence type="ECO:0000313" key="2">
    <source>
        <dbReference type="Proteomes" id="UP000266723"/>
    </source>
</evidence>
<organism evidence="1 2">
    <name type="scientific">Brassica cretica</name>
    <name type="common">Mustard</name>
    <dbReference type="NCBI Taxonomy" id="69181"/>
    <lineage>
        <taxon>Eukaryota</taxon>
        <taxon>Viridiplantae</taxon>
        <taxon>Streptophyta</taxon>
        <taxon>Embryophyta</taxon>
        <taxon>Tracheophyta</taxon>
        <taxon>Spermatophyta</taxon>
        <taxon>Magnoliopsida</taxon>
        <taxon>eudicotyledons</taxon>
        <taxon>Gunneridae</taxon>
        <taxon>Pentapetalae</taxon>
        <taxon>rosids</taxon>
        <taxon>malvids</taxon>
        <taxon>Brassicales</taxon>
        <taxon>Brassicaceae</taxon>
        <taxon>Brassiceae</taxon>
        <taxon>Brassica</taxon>
    </lineage>
</organism>
<keyword evidence="2" id="KW-1185">Reference proteome</keyword>
<protein>
    <submittedName>
        <fullName evidence="1">Uncharacterized protein</fullName>
    </submittedName>
</protein>
<evidence type="ECO:0000313" key="1">
    <source>
        <dbReference type="EMBL" id="KAF3569560.1"/>
    </source>
</evidence>
<name>A0ABQ7DCZ8_BRACR</name>
<dbReference type="Proteomes" id="UP000266723">
    <property type="component" value="Unassembled WGS sequence"/>
</dbReference>
<comment type="caution">
    <text evidence="1">The sequence shown here is derived from an EMBL/GenBank/DDBJ whole genome shotgun (WGS) entry which is preliminary data.</text>
</comment>
<sequence>MLVFVRGVGAVCVYDQPGNEATLVKKMVSDRTLPEYHIDLISEGSGVALLEPSKFIRRFLRFLKNPWQRGSETFELAMLLVRVCGAETFVPWTLLERAGASCLFMLELNYHSGSSLTQVSDETDEQE</sequence>
<reference evidence="1 2" key="1">
    <citation type="journal article" date="2020" name="BMC Genomics">
        <title>Intraspecific diversification of the crop wild relative Brassica cretica Lam. using demographic model selection.</title>
        <authorList>
            <person name="Kioukis A."/>
            <person name="Michalopoulou V.A."/>
            <person name="Briers L."/>
            <person name="Pirintsos S."/>
            <person name="Studholme D.J."/>
            <person name="Pavlidis P."/>
            <person name="Sarris P.F."/>
        </authorList>
    </citation>
    <scope>NUCLEOTIDE SEQUENCE [LARGE SCALE GENOMIC DNA]</scope>
    <source>
        <strain evidence="2">cv. PFS-1207/04</strain>
    </source>
</reference>
<accession>A0ABQ7DCZ8</accession>
<proteinExistence type="predicted"/>